<sequence>MSSTTARTSLGAAFRLMVLARTVAWFGTAVALVAFPLVIYRTTGSAAATALLTAVESAPYLLFGLFAGAVADRWRRRPTMVVTALAACAATASIPTAYWMATLSTAHVFGAAFVSAAAMVFFDAAGFGLLPSLVPRARLADAVGRQTAMATVITMAGPALGGVLIAASSPFAALALNAATFAVTAILLLWVREPTSAPRTEQPHLWRDIANGVRFVYGHPLVRLLTLIGTGNSVAGGIMTGLLVVTAVERYGVDEDGGELGLFFAALGVGTLISTALLPRLSRKFTAGTIAIAGLLVQAGAISVWILATVPVLGVCALVVFQAAASTVIINGITVRHLVTPDELQGRVNTTARMLAWGGQPIGAGLAGALVGPIGLPATLSLAVGVIAANALFAYLSSLRAVSSQLHSNSR</sequence>
<reference evidence="8 9" key="1">
    <citation type="journal article" date="2016" name="Genome Announc.">
        <title>Complete Genome and Plasmid Sequences for Rhodococcus fascians D188 and Draft Sequences for Rhodococcus Isolates PBTS 1 and PBTS 2.</title>
        <authorList>
            <person name="Stamler R.A."/>
            <person name="Vereecke D."/>
            <person name="Zhang Y."/>
            <person name="Schilkey F."/>
            <person name="Devitt N."/>
            <person name="Randall J.J."/>
        </authorList>
    </citation>
    <scope>NUCLEOTIDE SEQUENCE [LARGE SCALE GENOMIC DNA]</scope>
    <source>
        <strain evidence="8 9">PBTS2</strain>
    </source>
</reference>
<gene>
    <name evidence="8" type="ORF">A3Q41_01068</name>
</gene>
<dbReference type="SUPFAM" id="SSF103473">
    <property type="entry name" value="MFS general substrate transporter"/>
    <property type="match status" value="1"/>
</dbReference>
<dbReference type="PANTHER" id="PTHR23513:SF6">
    <property type="entry name" value="MAJOR FACILITATOR SUPERFAMILY ASSOCIATED DOMAIN-CONTAINING PROTEIN"/>
    <property type="match status" value="1"/>
</dbReference>
<feature type="transmembrane region" description="Helical" evidence="6">
    <location>
        <begin position="285"/>
        <end position="306"/>
    </location>
</feature>
<feature type="domain" description="Major facilitator superfamily (MFS) profile" evidence="7">
    <location>
        <begin position="13"/>
        <end position="402"/>
    </location>
</feature>
<keyword evidence="2" id="KW-1003">Cell membrane</keyword>
<dbReference type="RefSeq" id="WP_063216182.1">
    <property type="nucleotide sequence ID" value="NZ_CP015220.1"/>
</dbReference>
<dbReference type="GO" id="GO:0022857">
    <property type="term" value="F:transmembrane transporter activity"/>
    <property type="evidence" value="ECO:0007669"/>
    <property type="project" value="InterPro"/>
</dbReference>
<keyword evidence="5 6" id="KW-0472">Membrane</keyword>
<dbReference type="Gene3D" id="1.20.1250.20">
    <property type="entry name" value="MFS general substrate transporter like domains"/>
    <property type="match status" value="1"/>
</dbReference>
<feature type="transmembrane region" description="Helical" evidence="6">
    <location>
        <begin position="107"/>
        <end position="130"/>
    </location>
</feature>
<dbReference type="Proteomes" id="UP000076038">
    <property type="component" value="Chromosome"/>
</dbReference>
<dbReference type="InterPro" id="IPR011701">
    <property type="entry name" value="MFS"/>
</dbReference>
<evidence type="ECO:0000313" key="8">
    <source>
        <dbReference type="EMBL" id="AMY22382.1"/>
    </source>
</evidence>
<evidence type="ECO:0000256" key="4">
    <source>
        <dbReference type="ARBA" id="ARBA00022989"/>
    </source>
</evidence>
<feature type="transmembrane region" description="Helical" evidence="6">
    <location>
        <begin position="12"/>
        <end position="40"/>
    </location>
</feature>
<dbReference type="AlphaFoldDB" id="A0A143QIN7"/>
<evidence type="ECO:0000313" key="9">
    <source>
        <dbReference type="Proteomes" id="UP000076038"/>
    </source>
</evidence>
<feature type="transmembrane region" description="Helical" evidence="6">
    <location>
        <begin position="80"/>
        <end position="101"/>
    </location>
</feature>
<dbReference type="PROSITE" id="PS50850">
    <property type="entry name" value="MFS"/>
    <property type="match status" value="1"/>
</dbReference>
<feature type="transmembrane region" description="Helical" evidence="6">
    <location>
        <begin position="382"/>
        <end position="402"/>
    </location>
</feature>
<feature type="transmembrane region" description="Helical" evidence="6">
    <location>
        <begin position="312"/>
        <end position="333"/>
    </location>
</feature>
<evidence type="ECO:0000256" key="6">
    <source>
        <dbReference type="SAM" id="Phobius"/>
    </source>
</evidence>
<accession>A0A143QIN7</accession>
<protein>
    <submittedName>
        <fullName evidence="8">Putative multidrug-efflux transporter</fullName>
    </submittedName>
</protein>
<dbReference type="PATRIC" id="fig|1653479.3.peg.1086"/>
<dbReference type="KEGG" id="rhs:A3Q41_01068"/>
<dbReference type="InterPro" id="IPR036259">
    <property type="entry name" value="MFS_trans_sf"/>
</dbReference>
<feature type="transmembrane region" description="Helical" evidence="6">
    <location>
        <begin position="224"/>
        <end position="248"/>
    </location>
</feature>
<proteinExistence type="predicted"/>
<keyword evidence="3 6" id="KW-0812">Transmembrane</keyword>
<evidence type="ECO:0000259" key="7">
    <source>
        <dbReference type="PROSITE" id="PS50850"/>
    </source>
</evidence>
<dbReference type="Pfam" id="PF07690">
    <property type="entry name" value="MFS_1"/>
    <property type="match status" value="1"/>
</dbReference>
<dbReference type="EMBL" id="CP015220">
    <property type="protein sequence ID" value="AMY22382.1"/>
    <property type="molecule type" value="Genomic_DNA"/>
</dbReference>
<dbReference type="OrthoDB" id="9815525at2"/>
<dbReference type="CDD" id="cd06173">
    <property type="entry name" value="MFS_MefA_like"/>
    <property type="match status" value="1"/>
</dbReference>
<feature type="transmembrane region" description="Helical" evidence="6">
    <location>
        <begin position="171"/>
        <end position="191"/>
    </location>
</feature>
<evidence type="ECO:0000256" key="1">
    <source>
        <dbReference type="ARBA" id="ARBA00004651"/>
    </source>
</evidence>
<feature type="transmembrane region" description="Helical" evidence="6">
    <location>
        <begin position="354"/>
        <end position="376"/>
    </location>
</feature>
<dbReference type="PANTHER" id="PTHR23513">
    <property type="entry name" value="INTEGRAL MEMBRANE EFFLUX PROTEIN-RELATED"/>
    <property type="match status" value="1"/>
</dbReference>
<feature type="transmembrane region" description="Helical" evidence="6">
    <location>
        <begin position="260"/>
        <end position="278"/>
    </location>
</feature>
<evidence type="ECO:0000256" key="2">
    <source>
        <dbReference type="ARBA" id="ARBA00022475"/>
    </source>
</evidence>
<feature type="transmembrane region" description="Helical" evidence="6">
    <location>
        <begin position="142"/>
        <end position="165"/>
    </location>
</feature>
<dbReference type="GO" id="GO:0005886">
    <property type="term" value="C:plasma membrane"/>
    <property type="evidence" value="ECO:0007669"/>
    <property type="project" value="UniProtKB-SubCell"/>
</dbReference>
<dbReference type="InterPro" id="IPR020846">
    <property type="entry name" value="MFS_dom"/>
</dbReference>
<keyword evidence="9" id="KW-1185">Reference proteome</keyword>
<reference evidence="9" key="2">
    <citation type="submission" date="2016-04" db="EMBL/GenBank/DDBJ databases">
        <title>Complete Genome and Plasmid Sequences for Rhodococcus fascians D188 and Draft Sequences for Rhodococcus spp. Isolates PBTS 1 and PBTS 2.</title>
        <authorList>
            <person name="Stamer R."/>
            <person name="Vereecke D."/>
            <person name="Zhang Y."/>
            <person name="Schilkey F."/>
            <person name="Devitt N."/>
            <person name="Randall J."/>
        </authorList>
    </citation>
    <scope>NUCLEOTIDE SEQUENCE [LARGE SCALE GENOMIC DNA]</scope>
    <source>
        <strain evidence="9">PBTS2</strain>
    </source>
</reference>
<evidence type="ECO:0000256" key="5">
    <source>
        <dbReference type="ARBA" id="ARBA00023136"/>
    </source>
</evidence>
<name>A0A143QIN7_RHOFA</name>
<evidence type="ECO:0000256" key="3">
    <source>
        <dbReference type="ARBA" id="ARBA00022692"/>
    </source>
</evidence>
<feature type="transmembrane region" description="Helical" evidence="6">
    <location>
        <begin position="46"/>
        <end position="68"/>
    </location>
</feature>
<comment type="subcellular location">
    <subcellularLocation>
        <location evidence="1">Cell membrane</location>
        <topology evidence="1">Multi-pass membrane protein</topology>
    </subcellularLocation>
</comment>
<keyword evidence="4 6" id="KW-1133">Transmembrane helix</keyword>
<organism evidence="8 9">
    <name type="scientific">Rhodococcoides fascians</name>
    <name type="common">Rhodococcus fascians</name>
    <dbReference type="NCBI Taxonomy" id="1828"/>
    <lineage>
        <taxon>Bacteria</taxon>
        <taxon>Bacillati</taxon>
        <taxon>Actinomycetota</taxon>
        <taxon>Actinomycetes</taxon>
        <taxon>Mycobacteriales</taxon>
        <taxon>Nocardiaceae</taxon>
        <taxon>Rhodococcoides</taxon>
    </lineage>
</organism>